<dbReference type="Proteomes" id="UP000662931">
    <property type="component" value="Chromosome 4"/>
</dbReference>
<comment type="subcellular location">
    <subcellularLocation>
        <location evidence="1">Nucleus</location>
    </subcellularLocation>
</comment>
<evidence type="ECO:0000313" key="10">
    <source>
        <dbReference type="Proteomes" id="UP000662931"/>
    </source>
</evidence>
<dbReference type="Pfam" id="PF06544">
    <property type="entry name" value="Prp3_C"/>
    <property type="match status" value="1"/>
</dbReference>
<evidence type="ECO:0000256" key="3">
    <source>
        <dbReference type="ARBA" id="ARBA00023187"/>
    </source>
</evidence>
<evidence type="ECO:0000259" key="8">
    <source>
        <dbReference type="Pfam" id="PF08572"/>
    </source>
</evidence>
<feature type="coiled-coil region" evidence="5">
    <location>
        <begin position="115"/>
        <end position="146"/>
    </location>
</feature>
<feature type="domain" description="Small nuclear ribonucleoprotein Prp3 C-terminal" evidence="7">
    <location>
        <begin position="332"/>
        <end position="460"/>
    </location>
</feature>
<gene>
    <name evidence="9" type="ORF">FOA43_003825</name>
</gene>
<dbReference type="OrthoDB" id="10264544at2759"/>
<dbReference type="CDD" id="cd24162">
    <property type="entry name" value="Prp3_C"/>
    <property type="match status" value="1"/>
</dbReference>
<keyword evidence="3" id="KW-0508">mRNA splicing</keyword>
<evidence type="ECO:0000256" key="1">
    <source>
        <dbReference type="ARBA" id="ARBA00004123"/>
    </source>
</evidence>
<evidence type="ECO:0000256" key="2">
    <source>
        <dbReference type="ARBA" id="ARBA00022664"/>
    </source>
</evidence>
<keyword evidence="5" id="KW-0175">Coiled coil</keyword>
<evidence type="ECO:0000256" key="6">
    <source>
        <dbReference type="SAM" id="MobiDB-lite"/>
    </source>
</evidence>
<dbReference type="Pfam" id="PF08572">
    <property type="entry name" value="PRP3"/>
    <property type="match status" value="1"/>
</dbReference>
<sequence length="462" mass="54208">MSRNKRTYPKGQYAGAKRLKAHAKLLSQGGEEPEEESILKSIKIHPLLRGTNGDGARLPVPSEWKSNQDESKLKNPIKNSKWRSSKGFFINPYIDQNDISKAPVRQKRLMQVNEKGKYVREAQLLREQLEQEQEEEERQNRLKSLHLIPDEKLGEQYYAPTLPPNIEWWDQELMRIKSYDGLGDESNVTYKDISDENNPITIYIQHPVPIPAPWEKSLPQLKPLYLTKEEKKRLRKNARTARIEEKRDRVKLGLDPAPPPKVKLKNLMNVLTNETIKNPTEVEMKIKQEVEQRQIEHEKMNKDRQLTKEQRRDKLQKGVDKDRLKKGYHSCIFRVGRLTNPKHVYKVDINAKEYGLTGLCLNLKDGISLVIVEGGQKAVNKYKKLMLRRIKWQENERPNTEKNNDSLPLEDLSSNDCQLVWEGELPLLHFRKWSMYNYETEDSIVDILGRYKLENYWRQANA</sequence>
<reference evidence="9" key="1">
    <citation type="submission" date="2020-10" db="EMBL/GenBank/DDBJ databases">
        <authorList>
            <person name="Roach M.J.R."/>
        </authorList>
    </citation>
    <scope>NUCLEOTIDE SEQUENCE</scope>
    <source>
        <strain evidence="9">CBS 1945</strain>
    </source>
</reference>
<name>A0A875S571_EENNA</name>
<dbReference type="InterPro" id="IPR010541">
    <property type="entry name" value="Prp3_C"/>
</dbReference>
<dbReference type="PANTHER" id="PTHR14212:SF0">
    <property type="entry name" value="U4_U6 SMALL NUCLEAR RIBONUCLEOPROTEIN PRP3"/>
    <property type="match status" value="1"/>
</dbReference>
<dbReference type="RefSeq" id="XP_038780001.1">
    <property type="nucleotide sequence ID" value="XM_038924073.1"/>
</dbReference>
<accession>A0A875S571</accession>
<feature type="region of interest" description="Disordered" evidence="6">
    <location>
        <begin position="294"/>
        <end position="319"/>
    </location>
</feature>
<protein>
    <submittedName>
        <fullName evidence="9">Uncharacterized protein</fullName>
    </submittedName>
</protein>
<keyword evidence="2" id="KW-0507">mRNA processing</keyword>
<evidence type="ECO:0000256" key="4">
    <source>
        <dbReference type="ARBA" id="ARBA00023242"/>
    </source>
</evidence>
<dbReference type="GO" id="GO:0046540">
    <property type="term" value="C:U4/U6 x U5 tri-snRNP complex"/>
    <property type="evidence" value="ECO:0007669"/>
    <property type="project" value="InterPro"/>
</dbReference>
<proteinExistence type="predicted"/>
<dbReference type="EMBL" id="CP064815">
    <property type="protein sequence ID" value="QPG76436.1"/>
    <property type="molecule type" value="Genomic_DNA"/>
</dbReference>
<dbReference type="GO" id="GO:0000398">
    <property type="term" value="P:mRNA splicing, via spliceosome"/>
    <property type="evidence" value="ECO:0007669"/>
    <property type="project" value="InterPro"/>
</dbReference>
<evidence type="ECO:0000313" key="9">
    <source>
        <dbReference type="EMBL" id="QPG76436.1"/>
    </source>
</evidence>
<dbReference type="PANTHER" id="PTHR14212">
    <property type="entry name" value="U4/U6-ASSOCIATED RNA SPLICING FACTOR-RELATED"/>
    <property type="match status" value="1"/>
</dbReference>
<dbReference type="InterPro" id="IPR013881">
    <property type="entry name" value="Pre-mRNA_splic_Prp3_dom"/>
</dbReference>
<dbReference type="GeneID" id="62197225"/>
<keyword evidence="10" id="KW-1185">Reference proteome</keyword>
<evidence type="ECO:0000256" key="5">
    <source>
        <dbReference type="SAM" id="Coils"/>
    </source>
</evidence>
<organism evidence="9 10">
    <name type="scientific">Eeniella nana</name>
    <name type="common">Yeast</name>
    <name type="synonym">Brettanomyces nanus</name>
    <dbReference type="NCBI Taxonomy" id="13502"/>
    <lineage>
        <taxon>Eukaryota</taxon>
        <taxon>Fungi</taxon>
        <taxon>Dikarya</taxon>
        <taxon>Ascomycota</taxon>
        <taxon>Saccharomycotina</taxon>
        <taxon>Pichiomycetes</taxon>
        <taxon>Pichiales</taxon>
        <taxon>Pichiaceae</taxon>
        <taxon>Brettanomyces</taxon>
    </lineage>
</organism>
<dbReference type="InterPro" id="IPR027104">
    <property type="entry name" value="Prp3"/>
</dbReference>
<feature type="domain" description="Pre-mRNA-splicing factor 3" evidence="8">
    <location>
        <begin position="91"/>
        <end position="307"/>
    </location>
</feature>
<keyword evidence="4" id="KW-0539">Nucleus</keyword>
<dbReference type="KEGG" id="bnn:FOA43_003825"/>
<dbReference type="AlphaFoldDB" id="A0A875S571"/>
<evidence type="ECO:0000259" key="7">
    <source>
        <dbReference type="Pfam" id="PF06544"/>
    </source>
</evidence>